<accession>A0A183SH45</accession>
<evidence type="ECO:0000256" key="1">
    <source>
        <dbReference type="PROSITE-ProRule" id="PRU00042"/>
    </source>
</evidence>
<reference evidence="5" key="1">
    <citation type="submission" date="2016-06" db="UniProtKB">
        <authorList>
            <consortium name="WormBaseParasite"/>
        </authorList>
    </citation>
    <scope>IDENTIFICATION</scope>
</reference>
<evidence type="ECO:0000313" key="3">
    <source>
        <dbReference type="EMBL" id="VDL89928.1"/>
    </source>
</evidence>
<feature type="domain" description="C2H2-type" evidence="2">
    <location>
        <begin position="158"/>
        <end position="186"/>
    </location>
</feature>
<dbReference type="EMBL" id="UYSU01032567">
    <property type="protein sequence ID" value="VDL89928.1"/>
    <property type="molecule type" value="Genomic_DNA"/>
</dbReference>
<evidence type="ECO:0000313" key="4">
    <source>
        <dbReference type="Proteomes" id="UP000275846"/>
    </source>
</evidence>
<dbReference type="InterPro" id="IPR013087">
    <property type="entry name" value="Znf_C2H2_type"/>
</dbReference>
<keyword evidence="1" id="KW-0479">Metal-binding</keyword>
<dbReference type="Proteomes" id="UP000275846">
    <property type="component" value="Unassembled WGS sequence"/>
</dbReference>
<sequence length="186" mass="20553">MSTEKTVVMHWPPPNTTYHAPRININGAQLKAVDTFTYLGSNLSRMNKIDDEVAHHIAKASQDFGACRTSSGIDTVSSSAPNCDDGNVDNTDDPRTPSAPAILITTTTNFNPPPAPPNFSCLHCARNFSSRIGLDGHLRFHRTQTGKPMPGVATYSRHACFHYPRCSHTFRYHMGLLGHRRLHDSL</sequence>
<dbReference type="WBParaSite" id="SSLN_0000365001-mRNA-1">
    <property type="protein sequence ID" value="SSLN_0000365001-mRNA-1"/>
    <property type="gene ID" value="SSLN_0000365001"/>
</dbReference>
<name>A0A183SH45_SCHSO</name>
<gene>
    <name evidence="3" type="ORF">SSLN_LOCUS3543</name>
</gene>
<evidence type="ECO:0000313" key="5">
    <source>
        <dbReference type="WBParaSite" id="SSLN_0000365001-mRNA-1"/>
    </source>
</evidence>
<protein>
    <submittedName>
        <fullName evidence="5">C2H2-type domain-containing protein</fullName>
    </submittedName>
</protein>
<dbReference type="OrthoDB" id="425014at2759"/>
<dbReference type="PROSITE" id="PS00028">
    <property type="entry name" value="ZINC_FINGER_C2H2_1"/>
    <property type="match status" value="1"/>
</dbReference>
<proteinExistence type="predicted"/>
<reference evidence="3 4" key="2">
    <citation type="submission" date="2018-11" db="EMBL/GenBank/DDBJ databases">
        <authorList>
            <consortium name="Pathogen Informatics"/>
        </authorList>
    </citation>
    <scope>NUCLEOTIDE SEQUENCE [LARGE SCALE GENOMIC DNA]</scope>
    <source>
        <strain evidence="3 4">NST_G2</strain>
    </source>
</reference>
<dbReference type="GO" id="GO:0008270">
    <property type="term" value="F:zinc ion binding"/>
    <property type="evidence" value="ECO:0007669"/>
    <property type="project" value="UniProtKB-KW"/>
</dbReference>
<dbReference type="PROSITE" id="PS50157">
    <property type="entry name" value="ZINC_FINGER_C2H2_2"/>
    <property type="match status" value="2"/>
</dbReference>
<dbReference type="SMART" id="SM00355">
    <property type="entry name" value="ZnF_C2H2"/>
    <property type="match status" value="2"/>
</dbReference>
<organism evidence="5">
    <name type="scientific">Schistocephalus solidus</name>
    <name type="common">Tapeworm</name>
    <dbReference type="NCBI Taxonomy" id="70667"/>
    <lineage>
        <taxon>Eukaryota</taxon>
        <taxon>Metazoa</taxon>
        <taxon>Spiralia</taxon>
        <taxon>Lophotrochozoa</taxon>
        <taxon>Platyhelminthes</taxon>
        <taxon>Cestoda</taxon>
        <taxon>Eucestoda</taxon>
        <taxon>Diphyllobothriidea</taxon>
        <taxon>Diphyllobothriidae</taxon>
        <taxon>Schistocephalus</taxon>
    </lineage>
</organism>
<evidence type="ECO:0000259" key="2">
    <source>
        <dbReference type="PROSITE" id="PS50157"/>
    </source>
</evidence>
<keyword evidence="4" id="KW-1185">Reference proteome</keyword>
<keyword evidence="1" id="KW-0863">Zinc-finger</keyword>
<keyword evidence="1" id="KW-0862">Zinc</keyword>
<dbReference type="AlphaFoldDB" id="A0A183SH45"/>
<feature type="domain" description="C2H2-type" evidence="2">
    <location>
        <begin position="119"/>
        <end position="146"/>
    </location>
</feature>